<dbReference type="RefSeq" id="WP_147297712.1">
    <property type="nucleotide sequence ID" value="NZ_QRDP01000010.1"/>
</dbReference>
<dbReference type="OrthoDB" id="9900747at2"/>
<dbReference type="EMBL" id="QRDP01000010">
    <property type="protein sequence ID" value="RED11018.1"/>
    <property type="molecule type" value="Genomic_DNA"/>
</dbReference>
<dbReference type="Proteomes" id="UP000256310">
    <property type="component" value="Unassembled WGS sequence"/>
</dbReference>
<reference evidence="1 2" key="1">
    <citation type="submission" date="2018-07" db="EMBL/GenBank/DDBJ databases">
        <title>Genomic Encyclopedia of Type Strains, Phase IV (KMG-IV): sequencing the most valuable type-strain genomes for metagenomic binning, comparative biology and taxonomic classification.</title>
        <authorList>
            <person name="Goeker M."/>
        </authorList>
    </citation>
    <scope>NUCLEOTIDE SEQUENCE [LARGE SCALE GENOMIC DNA]</scope>
    <source>
        <strain evidence="1 2">DSM 26725</strain>
    </source>
</reference>
<gene>
    <name evidence="1" type="ORF">DFR46_2955</name>
</gene>
<evidence type="ECO:0000313" key="1">
    <source>
        <dbReference type="EMBL" id="RED11018.1"/>
    </source>
</evidence>
<protein>
    <submittedName>
        <fullName evidence="1">Uncharacterized protein</fullName>
    </submittedName>
</protein>
<comment type="caution">
    <text evidence="1">The sequence shown here is derived from an EMBL/GenBank/DDBJ whole genome shotgun (WGS) entry which is preliminary data.</text>
</comment>
<keyword evidence="2" id="KW-1185">Reference proteome</keyword>
<dbReference type="AlphaFoldDB" id="A0A3D9F651"/>
<proteinExistence type="predicted"/>
<evidence type="ECO:0000313" key="2">
    <source>
        <dbReference type="Proteomes" id="UP000256310"/>
    </source>
</evidence>
<name>A0A3D9F651_9SPHN</name>
<organism evidence="1 2">
    <name type="scientific">Parasphingopyxis lamellibrachiae</name>
    <dbReference type="NCBI Taxonomy" id="680125"/>
    <lineage>
        <taxon>Bacteria</taxon>
        <taxon>Pseudomonadati</taxon>
        <taxon>Pseudomonadota</taxon>
        <taxon>Alphaproteobacteria</taxon>
        <taxon>Sphingomonadales</taxon>
        <taxon>Sphingomonadaceae</taxon>
        <taxon>Parasphingopyxis</taxon>
    </lineage>
</organism>
<accession>A0A3D9F651</accession>
<sequence>MDYLIADDDCSALSMERYDQQAVGYYRLAAGADFKARQRREGKVMLNPDLDPVGVSDTPNIVHDPQRQAAISQEFQRKLEYLWLNYNFCRKVLGPRQAFNQSIQDLRDALHGKVELSDIIDDLQLEIRIVFGHFLEEMTGRSSLQWRRCSDEELRKVAKKVTTKIFKREGPSRDDILPLHVAGIMAAVQECCGRRVTMVKEIRDIYGPVLSKNQASQTVRDIMKAIDPDIAERTIALAVHKLRKEYAGKPMRFCDLFPFYGGGLAADGMTPKPGHGHKLVEFTPICVR</sequence>